<keyword evidence="1" id="KW-0812">Transmembrane</keyword>
<dbReference type="OrthoDB" id="653763at2"/>
<feature type="transmembrane region" description="Helical" evidence="1">
    <location>
        <begin position="276"/>
        <end position="295"/>
    </location>
</feature>
<accession>A0A0P1LG40</accession>
<feature type="transmembrane region" description="Helical" evidence="1">
    <location>
        <begin position="9"/>
        <end position="28"/>
    </location>
</feature>
<evidence type="ECO:0000313" key="2">
    <source>
        <dbReference type="EMBL" id="CUS80653.1"/>
    </source>
</evidence>
<accession>A0A0P1MMC7</accession>
<evidence type="ECO:0000313" key="4">
    <source>
        <dbReference type="Proteomes" id="UP000182011"/>
    </source>
</evidence>
<accession>A0A0P1LMU9</accession>
<accession>A0A0P1MGL8</accession>
<feature type="transmembrane region" description="Helical" evidence="1">
    <location>
        <begin position="243"/>
        <end position="264"/>
    </location>
</feature>
<feature type="transmembrane region" description="Helical" evidence="1">
    <location>
        <begin position="34"/>
        <end position="54"/>
    </location>
</feature>
<feature type="transmembrane region" description="Helical" evidence="1">
    <location>
        <begin position="363"/>
        <end position="387"/>
    </location>
</feature>
<feature type="transmembrane region" description="Helical" evidence="1">
    <location>
        <begin position="301"/>
        <end position="326"/>
    </location>
</feature>
<accession>A0A0P1MHQ8</accession>
<accession>A0A0N7MQ51</accession>
<reference evidence="2 5" key="1">
    <citation type="submission" date="2015-11" db="EMBL/GenBank/DDBJ databases">
        <authorList>
            <person name="Varghese N."/>
        </authorList>
    </citation>
    <scope>NUCLEOTIDE SEQUENCE [LARGE SCALE GENOMIC DNA]</scope>
    <source>
        <strain evidence="2 5">JGI-8</strain>
    </source>
</reference>
<reference evidence="3 4" key="2">
    <citation type="submission" date="2015-11" db="EMBL/GenBank/DDBJ databases">
        <authorList>
            <person name="Zhang Y."/>
            <person name="Guo Z."/>
        </authorList>
    </citation>
    <scope>NUCLEOTIDE SEQUENCE [LARGE SCALE GENOMIC DNA]</scope>
    <source>
        <strain evidence="3">JGI-4</strain>
    </source>
</reference>
<accession>A0A0P1L7H9</accession>
<keyword evidence="1" id="KW-1133">Transmembrane helix</keyword>
<feature type="transmembrane region" description="Helical" evidence="1">
    <location>
        <begin position="92"/>
        <end position="114"/>
    </location>
</feature>
<organism evidence="3 4">
    <name type="scientific">Candidatus Kryptonium thompsonii</name>
    <dbReference type="NCBI Taxonomy" id="1633631"/>
    <lineage>
        <taxon>Bacteria</taxon>
        <taxon>Pseudomonadati</taxon>
        <taxon>Candidatus Kryptoniota</taxon>
        <taxon>Candidatus Kryptonium</taxon>
    </lineage>
</organism>
<protein>
    <submittedName>
        <fullName evidence="3">Uncharacterized membrane protein</fullName>
    </submittedName>
</protein>
<feature type="transmembrane region" description="Helical" evidence="1">
    <location>
        <begin position="66"/>
        <end position="86"/>
    </location>
</feature>
<dbReference type="PANTHER" id="PTHR34289:SF8">
    <property type="entry name" value="DUF819 DOMAIN-CONTAINING PROTEIN"/>
    <property type="match status" value="1"/>
</dbReference>
<accession>A0A0P1P579</accession>
<keyword evidence="1" id="KW-0472">Membrane</keyword>
<dbReference type="Proteomes" id="UP000182200">
    <property type="component" value="Unassembled WGS sequence"/>
</dbReference>
<dbReference type="RefSeq" id="WP_047133583.1">
    <property type="nucleotide sequence ID" value="NZ_CZVI01000003.1"/>
</dbReference>
<proteinExistence type="predicted"/>
<evidence type="ECO:0000313" key="3">
    <source>
        <dbReference type="EMBL" id="CUU07073.1"/>
    </source>
</evidence>
<name>A0A0N7MQ51_9BACT</name>
<gene>
    <name evidence="3" type="ORF">JGI4_01699</name>
    <name evidence="2" type="ORF">JGI8_00440</name>
</gene>
<dbReference type="EMBL" id="FAOP01000006">
    <property type="protein sequence ID" value="CUU07073.1"/>
    <property type="molecule type" value="Genomic_DNA"/>
</dbReference>
<evidence type="ECO:0000313" key="5">
    <source>
        <dbReference type="Proteomes" id="UP000182200"/>
    </source>
</evidence>
<evidence type="ECO:0000256" key="1">
    <source>
        <dbReference type="SAM" id="Phobius"/>
    </source>
</evidence>
<dbReference type="PANTHER" id="PTHR34289">
    <property type="entry name" value="PROTEIN, PUTATIVE (DUF819)-RELATED"/>
    <property type="match status" value="1"/>
</dbReference>
<feature type="transmembrane region" description="Helical" evidence="1">
    <location>
        <begin position="153"/>
        <end position="178"/>
    </location>
</feature>
<accession>A0A0N7MVP1</accession>
<accession>A0A0N7MUT0</accession>
<dbReference type="STRING" id="1633631.GCA_001442925_01694"/>
<sequence>MLTNPTEIFGYLVFLIFVIYKASNVKFLSKFFKYLPPVIWVYFLPMLSSAVGIIPRESEFYVWTRTYLLPSALALLLLSANIPVVVKLGFKAIIMFFTGSFGIIIGGPIVMLIFKHWLPVDAWKGIGALSGSWIGGSATMLAVAQSIGTPESLLAPLIVVDTVVGYGWMGVVIFLSAYQDKVDEFNRVDKTILVELNKKVQELKESKKRFLNFIDFATMIFIAFAVGILSLKAGNLLPEIGVIITHYTWGIIIATSIGVILSFTKLSELEHSGSTHVGNFMLYLLLASVGARANIQGIFDTPVFMLMGVIWILIHATCLFVVGRLIKAPMFLMATSSQANIGGPVTAPIVASVYQSALAPVGLLMAVAGNIFGIYGGLLCSQLCYLVSKL</sequence>
<feature type="transmembrane region" description="Helical" evidence="1">
    <location>
        <begin position="210"/>
        <end position="231"/>
    </location>
</feature>
<keyword evidence="5" id="KW-1185">Reference proteome</keyword>
<dbReference type="InterPro" id="IPR008537">
    <property type="entry name" value="DUF819"/>
</dbReference>
<dbReference type="Proteomes" id="UP000182011">
    <property type="component" value="Unassembled WGS sequence"/>
</dbReference>
<accession>A0A0S4NA51</accession>
<dbReference type="EMBL" id="CZVI01000003">
    <property type="protein sequence ID" value="CUS80653.1"/>
    <property type="molecule type" value="Genomic_DNA"/>
</dbReference>
<dbReference type="AlphaFoldDB" id="A0A0N7MQ51"/>
<dbReference type="Pfam" id="PF05684">
    <property type="entry name" value="DUF819"/>
    <property type="match status" value="1"/>
</dbReference>